<evidence type="ECO:0000313" key="3">
    <source>
        <dbReference type="EMBL" id="MFD1607123.1"/>
    </source>
</evidence>
<dbReference type="InterPro" id="IPR001296">
    <property type="entry name" value="Glyco_trans_1"/>
</dbReference>
<dbReference type="Gene3D" id="3.40.50.2000">
    <property type="entry name" value="Glycogen Phosphorylase B"/>
    <property type="match status" value="2"/>
</dbReference>
<feature type="domain" description="Glycosyltransferase subfamily 4-like N-terminal" evidence="2">
    <location>
        <begin position="4"/>
        <end position="146"/>
    </location>
</feature>
<comment type="caution">
    <text evidence="3">The sequence shown here is derived from an EMBL/GenBank/DDBJ whole genome shotgun (WGS) entry which is preliminary data.</text>
</comment>
<organism evidence="3 4">
    <name type="scientific">Oceanobacillus luteolus</name>
    <dbReference type="NCBI Taxonomy" id="1274358"/>
    <lineage>
        <taxon>Bacteria</taxon>
        <taxon>Bacillati</taxon>
        <taxon>Bacillota</taxon>
        <taxon>Bacilli</taxon>
        <taxon>Bacillales</taxon>
        <taxon>Bacillaceae</taxon>
        <taxon>Oceanobacillus</taxon>
    </lineage>
</organism>
<accession>A0ABW4HNE7</accession>
<dbReference type="InterPro" id="IPR028098">
    <property type="entry name" value="Glyco_trans_4-like_N"/>
</dbReference>
<dbReference type="PANTHER" id="PTHR12526">
    <property type="entry name" value="GLYCOSYLTRANSFERASE"/>
    <property type="match status" value="1"/>
</dbReference>
<evidence type="ECO:0000313" key="4">
    <source>
        <dbReference type="Proteomes" id="UP001597221"/>
    </source>
</evidence>
<protein>
    <submittedName>
        <fullName evidence="3">Glycosyltransferase family 4 protein</fullName>
    </submittedName>
</protein>
<proteinExistence type="predicted"/>
<name>A0ABW4HNE7_9BACI</name>
<dbReference type="SUPFAM" id="SSF53756">
    <property type="entry name" value="UDP-Glycosyltransferase/glycogen phosphorylase"/>
    <property type="match status" value="1"/>
</dbReference>
<evidence type="ECO:0000259" key="1">
    <source>
        <dbReference type="Pfam" id="PF00534"/>
    </source>
</evidence>
<dbReference type="CDD" id="cd03808">
    <property type="entry name" value="GT4_CapM-like"/>
    <property type="match status" value="1"/>
</dbReference>
<dbReference type="EMBL" id="JBHUDE010000023">
    <property type="protein sequence ID" value="MFD1607123.1"/>
    <property type="molecule type" value="Genomic_DNA"/>
</dbReference>
<dbReference type="Pfam" id="PF13477">
    <property type="entry name" value="Glyco_trans_4_2"/>
    <property type="match status" value="1"/>
</dbReference>
<gene>
    <name evidence="3" type="ORF">ACFSBH_05600</name>
</gene>
<dbReference type="Proteomes" id="UP001597221">
    <property type="component" value="Unassembled WGS sequence"/>
</dbReference>
<evidence type="ECO:0000259" key="2">
    <source>
        <dbReference type="Pfam" id="PF13477"/>
    </source>
</evidence>
<reference evidence="4" key="1">
    <citation type="journal article" date="2019" name="Int. J. Syst. Evol. Microbiol.">
        <title>The Global Catalogue of Microorganisms (GCM) 10K type strain sequencing project: providing services to taxonomists for standard genome sequencing and annotation.</title>
        <authorList>
            <consortium name="The Broad Institute Genomics Platform"/>
            <consortium name="The Broad Institute Genome Sequencing Center for Infectious Disease"/>
            <person name="Wu L."/>
            <person name="Ma J."/>
        </authorList>
    </citation>
    <scope>NUCLEOTIDE SEQUENCE [LARGE SCALE GENOMIC DNA]</scope>
    <source>
        <strain evidence="4">CGMCC 1.12376</strain>
    </source>
</reference>
<dbReference type="RefSeq" id="WP_379596463.1">
    <property type="nucleotide sequence ID" value="NZ_JBHUDE010000023.1"/>
</dbReference>
<keyword evidence="4" id="KW-1185">Reference proteome</keyword>
<dbReference type="Pfam" id="PF00534">
    <property type="entry name" value="Glycos_transf_1"/>
    <property type="match status" value="1"/>
</dbReference>
<sequence>MKTVLILSNHHLYTYNLRKEVIQALLDSNYRVVVAVPYGEKVELLKEMGCEFVDVPLDRRGTNPLTELRLFLKYNKILKSLKPNIVLTYTLKPNLYGGLACRLNKSNVIHTVTGLGSVFVRNVRYKKIIIYLNKIAFKSSSLIAFMNQDNEKLYKDLKITSPNQKTKVVAGSGVSFNIFKYSTPKIANNVKFTFIARVLKDKGIEEYLYAAKKMKSKYNNVEFEVVGFVDEEKYKNMLSDFEDDKIIRYLGIRDDIPQVMANSNCIVLPSYGEGRGTVLQEGAAVGRPLITTNTYGCRDNVDDGYNGFLCEVANIDSLVKAMEKFIELTWEEKVIMGKRSREKAEKEFDRKIVVESYLEEIKEILE</sequence>
<dbReference type="PANTHER" id="PTHR12526:SF630">
    <property type="entry name" value="GLYCOSYLTRANSFERASE"/>
    <property type="match status" value="1"/>
</dbReference>
<feature type="domain" description="Glycosyl transferase family 1" evidence="1">
    <location>
        <begin position="187"/>
        <end position="342"/>
    </location>
</feature>